<dbReference type="GeneID" id="27324953"/>
<feature type="compositionally biased region" description="Basic and acidic residues" evidence="1">
    <location>
        <begin position="51"/>
        <end position="72"/>
    </location>
</feature>
<dbReference type="HOGENOM" id="CLU_1402446_0_0_1"/>
<feature type="region of interest" description="Disordered" evidence="1">
    <location>
        <begin position="93"/>
        <end position="194"/>
    </location>
</feature>
<protein>
    <submittedName>
        <fullName evidence="2">Uncharacterized protein</fullName>
    </submittedName>
</protein>
<dbReference type="AlphaFoldDB" id="A0A0D1ZSD7"/>
<evidence type="ECO:0000256" key="1">
    <source>
        <dbReference type="SAM" id="MobiDB-lite"/>
    </source>
</evidence>
<feature type="compositionally biased region" description="Basic and acidic residues" evidence="1">
    <location>
        <begin position="124"/>
        <end position="150"/>
    </location>
</feature>
<accession>A0A0D1ZSD7</accession>
<dbReference type="Proteomes" id="UP000054302">
    <property type="component" value="Unassembled WGS sequence"/>
</dbReference>
<keyword evidence="3" id="KW-1185">Reference proteome</keyword>
<dbReference type="RefSeq" id="XP_016221302.1">
    <property type="nucleotide sequence ID" value="XM_016371970.1"/>
</dbReference>
<evidence type="ECO:0000313" key="2">
    <source>
        <dbReference type="EMBL" id="KIV89728.1"/>
    </source>
</evidence>
<dbReference type="EMBL" id="KN847524">
    <property type="protein sequence ID" value="KIV89728.1"/>
    <property type="molecule type" value="Genomic_DNA"/>
</dbReference>
<evidence type="ECO:0000313" key="3">
    <source>
        <dbReference type="Proteomes" id="UP000054302"/>
    </source>
</evidence>
<feature type="compositionally biased region" description="Basic and acidic residues" evidence="1">
    <location>
        <begin position="160"/>
        <end position="174"/>
    </location>
</feature>
<organism evidence="2 3">
    <name type="scientific">Exophiala mesophila</name>
    <name type="common">Black yeast-like fungus</name>
    <dbReference type="NCBI Taxonomy" id="212818"/>
    <lineage>
        <taxon>Eukaryota</taxon>
        <taxon>Fungi</taxon>
        <taxon>Dikarya</taxon>
        <taxon>Ascomycota</taxon>
        <taxon>Pezizomycotina</taxon>
        <taxon>Eurotiomycetes</taxon>
        <taxon>Chaetothyriomycetidae</taxon>
        <taxon>Chaetothyriales</taxon>
        <taxon>Herpotrichiellaceae</taxon>
        <taxon>Exophiala</taxon>
    </lineage>
</organism>
<proteinExistence type="predicted"/>
<dbReference type="VEuPathDB" id="FungiDB:PV10_07108"/>
<gene>
    <name evidence="2" type="ORF">PV10_07108</name>
</gene>
<feature type="region of interest" description="Disordered" evidence="1">
    <location>
        <begin position="1"/>
        <end position="80"/>
    </location>
</feature>
<name>A0A0D1ZSD7_EXOME</name>
<dbReference type="OrthoDB" id="10353172at2759"/>
<reference evidence="2 3" key="1">
    <citation type="submission" date="2015-01" db="EMBL/GenBank/DDBJ databases">
        <title>The Genome Sequence of Exophiala mesophila CBS40295.</title>
        <authorList>
            <consortium name="The Broad Institute Genomics Platform"/>
            <person name="Cuomo C."/>
            <person name="de Hoog S."/>
            <person name="Gorbushina A."/>
            <person name="Stielow B."/>
            <person name="Teixiera M."/>
            <person name="Abouelleil A."/>
            <person name="Chapman S.B."/>
            <person name="Priest M."/>
            <person name="Young S.K."/>
            <person name="Wortman J."/>
            <person name="Nusbaum C."/>
            <person name="Birren B."/>
        </authorList>
    </citation>
    <scope>NUCLEOTIDE SEQUENCE [LARGE SCALE GENOMIC DNA]</scope>
    <source>
        <strain evidence="2 3">CBS 40295</strain>
    </source>
</reference>
<feature type="compositionally biased region" description="Basic and acidic residues" evidence="1">
    <location>
        <begin position="1"/>
        <end position="25"/>
    </location>
</feature>
<sequence>MSQQPDRRKDIRRSQENPDDSRSQHSDQSNPLQARGLATNPLDIPMSRPSTRAESDYYIKYPKREKSYERVRPQPQQDPTVVQYEKGHVTIVNNHSHFPGHYGADQQDFTTERGTGNYDDELDAPLHLELEGERYNDAKRRDLTSFDERSSGPPPDDDEPIRGRQPERREYGYRDRRRRSPPRDDPQGLNSRNR</sequence>